<keyword evidence="1" id="KW-0732">Signal</keyword>
<proteinExistence type="predicted"/>
<organism evidence="2 3">
    <name type="scientific">Dyella lipolytica</name>
    <dbReference type="NCBI Taxonomy" id="1867835"/>
    <lineage>
        <taxon>Bacteria</taxon>
        <taxon>Pseudomonadati</taxon>
        <taxon>Pseudomonadota</taxon>
        <taxon>Gammaproteobacteria</taxon>
        <taxon>Lysobacterales</taxon>
        <taxon>Rhodanobacteraceae</taxon>
        <taxon>Dyella</taxon>
    </lineage>
</organism>
<accession>A0ABW8IYH1</accession>
<evidence type="ECO:0000313" key="2">
    <source>
        <dbReference type="EMBL" id="MFK2875066.1"/>
    </source>
</evidence>
<feature type="signal peptide" evidence="1">
    <location>
        <begin position="1"/>
        <end position="29"/>
    </location>
</feature>
<evidence type="ECO:0000256" key="1">
    <source>
        <dbReference type="SAM" id="SignalP"/>
    </source>
</evidence>
<dbReference type="EMBL" id="JADIKG010000013">
    <property type="protein sequence ID" value="MFK2875066.1"/>
    <property type="molecule type" value="Genomic_DNA"/>
</dbReference>
<keyword evidence="3" id="KW-1185">Reference proteome</keyword>
<gene>
    <name evidence="2" type="ORF">ISP13_16105</name>
</gene>
<sequence>MFRKSNGFISRKAVMSTLFAAVLSTSAFAHQPPATGLGQSWPNATDVSVSPHYHVYVFLRDGIRYIQINDLNGTVRGAIAEADHVVLVLPVGVDAQYVTTSQASTQAASAADASTVETIYSDSSTRITASPASSGAVQLNVLTSDTCTAWNCTGISTPITGQ</sequence>
<protein>
    <submittedName>
        <fullName evidence="2">Uncharacterized protein</fullName>
    </submittedName>
</protein>
<name>A0ABW8IYH1_9GAMM</name>
<dbReference type="Proteomes" id="UP001620405">
    <property type="component" value="Unassembled WGS sequence"/>
</dbReference>
<reference evidence="2 3" key="1">
    <citation type="submission" date="2020-10" db="EMBL/GenBank/DDBJ databases">
        <title>Phylogeny of dyella-like bacteria.</title>
        <authorList>
            <person name="Fu J."/>
        </authorList>
    </citation>
    <scope>NUCLEOTIDE SEQUENCE [LARGE SCALE GENOMIC DNA]</scope>
    <source>
        <strain evidence="2 3">DHOB07</strain>
    </source>
</reference>
<evidence type="ECO:0000313" key="3">
    <source>
        <dbReference type="Proteomes" id="UP001620405"/>
    </source>
</evidence>
<feature type="chain" id="PRO_5045577707" evidence="1">
    <location>
        <begin position="30"/>
        <end position="162"/>
    </location>
</feature>
<comment type="caution">
    <text evidence="2">The sequence shown here is derived from an EMBL/GenBank/DDBJ whole genome shotgun (WGS) entry which is preliminary data.</text>
</comment>
<dbReference type="RefSeq" id="WP_284395951.1">
    <property type="nucleotide sequence ID" value="NZ_BSNQ01000003.1"/>
</dbReference>